<evidence type="ECO:0000313" key="6">
    <source>
        <dbReference type="Proteomes" id="UP000460549"/>
    </source>
</evidence>
<dbReference type="Pfam" id="PF00356">
    <property type="entry name" value="LacI"/>
    <property type="match status" value="1"/>
</dbReference>
<organism evidence="5 6">
    <name type="scientific">Bullifex porci</name>
    <dbReference type="NCBI Taxonomy" id="2606638"/>
    <lineage>
        <taxon>Bacteria</taxon>
        <taxon>Pseudomonadati</taxon>
        <taxon>Spirochaetota</taxon>
        <taxon>Spirochaetia</taxon>
        <taxon>Spirochaetales</taxon>
        <taxon>Spirochaetaceae</taxon>
        <taxon>Bullifex</taxon>
    </lineage>
</organism>
<dbReference type="Proteomes" id="UP000460549">
    <property type="component" value="Unassembled WGS sequence"/>
</dbReference>
<evidence type="ECO:0000256" key="2">
    <source>
        <dbReference type="ARBA" id="ARBA00023125"/>
    </source>
</evidence>
<dbReference type="InterPro" id="IPR010982">
    <property type="entry name" value="Lambda_DNA-bd_dom_sf"/>
</dbReference>
<sequence length="344" mass="38070">MKSSKKTTISDIARETGYSKTTVSFAFNSPSRISQEARDKILEVAKRLEYTPDPMARNFSLGRHKSIGFLLPQSLSDSLSNPYTQSVLRGIGIVAERNDYTLTIIPPVHSSISEAINNATVDGLISMGLWFDPQIRESLRRRKLPLVLIDGADEDGPINLSIDDMSAAYEEMKAVLEKGHRKIAVISLPFDAYAQLTPQETKTIVRRRQAGYEKALGEYNMSLKDINIVSCLATFQDGSKVAADFFENGDYTCIVCMSDVVALGVIDRARAFGKRVPEDVSIVGFDGIFSTYSSGLCLTTVVQDAEKKGIMSAELLFKVLEGEDVESHHSFPFEFREGNTLKEI</sequence>
<keyword evidence="3" id="KW-0804">Transcription</keyword>
<evidence type="ECO:0000259" key="4">
    <source>
        <dbReference type="PROSITE" id="PS50932"/>
    </source>
</evidence>
<evidence type="ECO:0000256" key="3">
    <source>
        <dbReference type="ARBA" id="ARBA00023163"/>
    </source>
</evidence>
<dbReference type="InterPro" id="IPR046335">
    <property type="entry name" value="LacI/GalR-like_sensor"/>
</dbReference>
<dbReference type="RefSeq" id="WP_154425647.1">
    <property type="nucleotide sequence ID" value="NZ_VUNN01000014.1"/>
</dbReference>
<reference evidence="5 6" key="1">
    <citation type="submission" date="2019-08" db="EMBL/GenBank/DDBJ databases">
        <title>In-depth cultivation of the pig gut microbiome towards novel bacterial diversity and tailored functional studies.</title>
        <authorList>
            <person name="Wylensek D."/>
            <person name="Hitch T.C.A."/>
            <person name="Clavel T."/>
        </authorList>
    </citation>
    <scope>NUCLEOTIDE SEQUENCE [LARGE SCALE GENOMIC DNA]</scope>
    <source>
        <strain evidence="5 6">NM-380-WT-3C1</strain>
    </source>
</reference>
<evidence type="ECO:0000313" key="5">
    <source>
        <dbReference type="EMBL" id="MSU06643.1"/>
    </source>
</evidence>
<keyword evidence="1" id="KW-0805">Transcription regulation</keyword>
<dbReference type="GO" id="GO:0000976">
    <property type="term" value="F:transcription cis-regulatory region binding"/>
    <property type="evidence" value="ECO:0007669"/>
    <property type="project" value="TreeGrafter"/>
</dbReference>
<dbReference type="CDD" id="cd06279">
    <property type="entry name" value="PBP1_LacI-like"/>
    <property type="match status" value="1"/>
</dbReference>
<dbReference type="SUPFAM" id="SSF47413">
    <property type="entry name" value="lambda repressor-like DNA-binding domains"/>
    <property type="match status" value="1"/>
</dbReference>
<dbReference type="InterPro" id="IPR000843">
    <property type="entry name" value="HTH_LacI"/>
</dbReference>
<protein>
    <submittedName>
        <fullName evidence="5">LacI family transcriptional regulator</fullName>
    </submittedName>
</protein>
<dbReference type="AlphaFoldDB" id="A0A7X2PD44"/>
<dbReference type="Gene3D" id="3.40.50.2300">
    <property type="match status" value="2"/>
</dbReference>
<accession>A0A7X2PD44</accession>
<dbReference type="SUPFAM" id="SSF53822">
    <property type="entry name" value="Periplasmic binding protein-like I"/>
    <property type="match status" value="1"/>
</dbReference>
<dbReference type="Gene3D" id="1.10.260.40">
    <property type="entry name" value="lambda repressor-like DNA-binding domains"/>
    <property type="match status" value="1"/>
</dbReference>
<keyword evidence="6" id="KW-1185">Reference proteome</keyword>
<dbReference type="CDD" id="cd01392">
    <property type="entry name" value="HTH_LacI"/>
    <property type="match status" value="1"/>
</dbReference>
<keyword evidence="2" id="KW-0238">DNA-binding</keyword>
<proteinExistence type="predicted"/>
<gene>
    <name evidence="5" type="ORF">FYJ80_07620</name>
</gene>
<comment type="caution">
    <text evidence="5">The sequence shown here is derived from an EMBL/GenBank/DDBJ whole genome shotgun (WGS) entry which is preliminary data.</text>
</comment>
<dbReference type="GO" id="GO:0003700">
    <property type="term" value="F:DNA-binding transcription factor activity"/>
    <property type="evidence" value="ECO:0007669"/>
    <property type="project" value="TreeGrafter"/>
</dbReference>
<dbReference type="EMBL" id="VUNN01000014">
    <property type="protein sequence ID" value="MSU06643.1"/>
    <property type="molecule type" value="Genomic_DNA"/>
</dbReference>
<evidence type="ECO:0000256" key="1">
    <source>
        <dbReference type="ARBA" id="ARBA00023015"/>
    </source>
</evidence>
<feature type="domain" description="HTH lacI-type" evidence="4">
    <location>
        <begin position="7"/>
        <end position="61"/>
    </location>
</feature>
<dbReference type="PANTHER" id="PTHR30146:SF109">
    <property type="entry name" value="HTH-TYPE TRANSCRIPTIONAL REGULATOR GALS"/>
    <property type="match status" value="1"/>
</dbReference>
<dbReference type="PANTHER" id="PTHR30146">
    <property type="entry name" value="LACI-RELATED TRANSCRIPTIONAL REPRESSOR"/>
    <property type="match status" value="1"/>
</dbReference>
<dbReference type="Pfam" id="PF13377">
    <property type="entry name" value="Peripla_BP_3"/>
    <property type="match status" value="1"/>
</dbReference>
<dbReference type="PROSITE" id="PS50932">
    <property type="entry name" value="HTH_LACI_2"/>
    <property type="match status" value="1"/>
</dbReference>
<dbReference type="InterPro" id="IPR028082">
    <property type="entry name" value="Peripla_BP_I"/>
</dbReference>
<dbReference type="SMART" id="SM00354">
    <property type="entry name" value="HTH_LACI"/>
    <property type="match status" value="1"/>
</dbReference>
<name>A0A7X2PD44_9SPIO</name>